<dbReference type="Proteomes" id="UP000438429">
    <property type="component" value="Unassembled WGS sequence"/>
</dbReference>
<evidence type="ECO:0000313" key="3">
    <source>
        <dbReference type="Proteomes" id="UP000438429"/>
    </source>
</evidence>
<proteinExistence type="predicted"/>
<organism evidence="2 3">
    <name type="scientific">Scophthalmus maximus</name>
    <name type="common">Turbot</name>
    <name type="synonym">Psetta maxima</name>
    <dbReference type="NCBI Taxonomy" id="52904"/>
    <lineage>
        <taxon>Eukaryota</taxon>
        <taxon>Metazoa</taxon>
        <taxon>Chordata</taxon>
        <taxon>Craniata</taxon>
        <taxon>Vertebrata</taxon>
        <taxon>Euteleostomi</taxon>
        <taxon>Actinopterygii</taxon>
        <taxon>Neopterygii</taxon>
        <taxon>Teleostei</taxon>
        <taxon>Neoteleostei</taxon>
        <taxon>Acanthomorphata</taxon>
        <taxon>Carangaria</taxon>
        <taxon>Pleuronectiformes</taxon>
        <taxon>Pleuronectoidei</taxon>
        <taxon>Scophthalmidae</taxon>
        <taxon>Scophthalmus</taxon>
    </lineage>
</organism>
<dbReference type="AlphaFoldDB" id="A0A6A4RY12"/>
<name>A0A6A4RY12_SCOMX</name>
<accession>A0A6A4RY12</accession>
<feature type="transmembrane region" description="Helical" evidence="1">
    <location>
        <begin position="6"/>
        <end position="26"/>
    </location>
</feature>
<keyword evidence="1" id="KW-1133">Transmembrane helix</keyword>
<dbReference type="EMBL" id="VEVO01000022">
    <property type="protein sequence ID" value="KAF0024012.1"/>
    <property type="molecule type" value="Genomic_DNA"/>
</dbReference>
<keyword evidence="1" id="KW-0812">Transmembrane</keyword>
<reference evidence="2 3" key="1">
    <citation type="submission" date="2019-06" db="EMBL/GenBank/DDBJ databases">
        <title>Draft genomes of female and male turbot (Scophthalmus maximus).</title>
        <authorList>
            <person name="Xu H."/>
            <person name="Xu X.-W."/>
            <person name="Shao C."/>
            <person name="Chen S."/>
        </authorList>
    </citation>
    <scope>NUCLEOTIDE SEQUENCE [LARGE SCALE GENOMIC DNA]</scope>
    <source>
        <strain evidence="2">Ysfricsl-2016a</strain>
        <tissue evidence="2">Blood</tissue>
    </source>
</reference>
<comment type="caution">
    <text evidence="2">The sequence shown here is derived from an EMBL/GenBank/DDBJ whole genome shotgun (WGS) entry which is preliminary data.</text>
</comment>
<evidence type="ECO:0000313" key="2">
    <source>
        <dbReference type="EMBL" id="KAF0024012.1"/>
    </source>
</evidence>
<sequence>MSHCSSSSWFLHQTIFIFIFIISIVLKDEQDVQRQLHHLVEKCLRRLVLAASSSVKYTGIKLVIQMLNAKSKAKVPGTNCFIMLVKQKH</sequence>
<gene>
    <name evidence="2" type="ORF">F2P81_024642</name>
</gene>
<evidence type="ECO:0000256" key="1">
    <source>
        <dbReference type="SAM" id="Phobius"/>
    </source>
</evidence>
<keyword evidence="1" id="KW-0472">Membrane</keyword>
<protein>
    <submittedName>
        <fullName evidence="2">Uncharacterized protein</fullName>
    </submittedName>
</protein>